<accession>A0A0G2DTA4</accession>
<comment type="caution">
    <text evidence="3">The sequence shown here is derived from an EMBL/GenBank/DDBJ whole genome shotgun (WGS) entry which is preliminary data.</text>
</comment>
<evidence type="ECO:0000259" key="2">
    <source>
        <dbReference type="SMART" id="SM00915"/>
    </source>
</evidence>
<keyword evidence="3" id="KW-0378">Hydrolase</keyword>
<dbReference type="GO" id="GO:0005737">
    <property type="term" value="C:cytoplasm"/>
    <property type="evidence" value="ECO:0007669"/>
    <property type="project" value="TreeGrafter"/>
</dbReference>
<proteinExistence type="predicted"/>
<dbReference type="InterPro" id="IPR038772">
    <property type="entry name" value="Sph/SMPD2-like"/>
</dbReference>
<keyword evidence="3" id="KW-0540">Nuclease</keyword>
<organism evidence="3 4">
    <name type="scientific">Diplodia seriata</name>
    <dbReference type="NCBI Taxonomy" id="420778"/>
    <lineage>
        <taxon>Eukaryota</taxon>
        <taxon>Fungi</taxon>
        <taxon>Dikarya</taxon>
        <taxon>Ascomycota</taxon>
        <taxon>Pezizomycotina</taxon>
        <taxon>Dothideomycetes</taxon>
        <taxon>Dothideomycetes incertae sedis</taxon>
        <taxon>Botryosphaeriales</taxon>
        <taxon>Botryosphaeriaceae</taxon>
        <taxon>Diplodia</taxon>
    </lineage>
</organism>
<name>A0A0G2DTA4_9PEZI</name>
<dbReference type="InterPro" id="IPR001229">
    <property type="entry name" value="Jacalin-like_lectin_dom"/>
</dbReference>
<dbReference type="Proteomes" id="UP000034182">
    <property type="component" value="Unassembled WGS sequence"/>
</dbReference>
<dbReference type="PANTHER" id="PTHR16320:SF1">
    <property type="entry name" value="SPHINGOMYELINASE DDB_G0288017"/>
    <property type="match status" value="1"/>
</dbReference>
<dbReference type="Pfam" id="PF01419">
    <property type="entry name" value="Jacalin"/>
    <property type="match status" value="1"/>
</dbReference>
<keyword evidence="3" id="KW-0269">Exonuclease</keyword>
<feature type="signal peptide" evidence="1">
    <location>
        <begin position="1"/>
        <end position="20"/>
    </location>
</feature>
<dbReference type="InterPro" id="IPR000300">
    <property type="entry name" value="IPPc"/>
</dbReference>
<dbReference type="AlphaFoldDB" id="A0A0G2DTA4"/>
<dbReference type="Pfam" id="PF22669">
    <property type="entry name" value="Exo_endo_phos2"/>
    <property type="match status" value="1"/>
</dbReference>
<dbReference type="Gene3D" id="3.60.10.10">
    <property type="entry name" value="Endonuclease/exonuclease/phosphatase"/>
    <property type="match status" value="1"/>
</dbReference>
<evidence type="ECO:0000313" key="4">
    <source>
        <dbReference type="Proteomes" id="UP000034182"/>
    </source>
</evidence>
<dbReference type="InterPro" id="IPR036404">
    <property type="entry name" value="Jacalin-like_lectin_dom_sf"/>
</dbReference>
<dbReference type="GO" id="GO:0016791">
    <property type="term" value="F:phosphatase activity"/>
    <property type="evidence" value="ECO:0007669"/>
    <property type="project" value="InterPro"/>
</dbReference>
<reference evidence="3 4" key="1">
    <citation type="submission" date="2015-03" db="EMBL/GenBank/DDBJ databases">
        <authorList>
            <person name="Morales-Cruz A."/>
            <person name="Amrine K.C."/>
            <person name="Cantu D."/>
        </authorList>
    </citation>
    <scope>NUCLEOTIDE SEQUENCE [LARGE SCALE GENOMIC DNA]</scope>
    <source>
        <strain evidence="3">DS831</strain>
    </source>
</reference>
<dbReference type="GO" id="GO:0004767">
    <property type="term" value="F:sphingomyelin phosphodiesterase activity"/>
    <property type="evidence" value="ECO:0007669"/>
    <property type="project" value="InterPro"/>
</dbReference>
<gene>
    <name evidence="3" type="ORF">UCDDS831_g08417</name>
</gene>
<dbReference type="GO" id="GO:0046856">
    <property type="term" value="P:phosphatidylinositol dephosphorylation"/>
    <property type="evidence" value="ECO:0007669"/>
    <property type="project" value="InterPro"/>
</dbReference>
<keyword evidence="3" id="KW-0255">Endonuclease</keyword>
<sequence length="443" mass="46693">MATARSIALVASAAIPAVMAATSGSLTALAMNVAGLPEILQNNDVPGDKTTNTASIGTKFSELGYDIIHVQEDFNYHATLYEYDTHPYRTATSGGVPFGSGLNTLSNFDWIDFERIEWETCSNASGADCLTPKGFTFMRVKVDDGVWIDVYNLHTDAGTEDDDEAARTANVQQVADHIDAYSTGNAVLVFGDTNSRYTRVADNIALFTSQNGLTDAWVELEHGGTPPSEESLCANPSTTPACETVDKLFYRGSALLSLAATAFSYASPSFLQPNGSVLSDHNPILVALDWSVAEQSLRQSDYWGGPHGTWFNDAPALAAAASPPSPAGASLTLRGAERLDAVALNLTSGTVGAAHGGAGGTARVLALDADETVTSVKLCQDKYEDHTRIFYMQATLSTGRSVEAGTATSDCVTYDAPSGFGLVGFAGRAGDEVDQLAAIWGRV</sequence>
<feature type="domain" description="Jacalin-type lectin" evidence="2">
    <location>
        <begin position="308"/>
        <end position="442"/>
    </location>
</feature>
<evidence type="ECO:0000256" key="1">
    <source>
        <dbReference type="SAM" id="SignalP"/>
    </source>
</evidence>
<dbReference type="InterPro" id="IPR036691">
    <property type="entry name" value="Endo/exonu/phosph_ase_sf"/>
</dbReference>
<dbReference type="SUPFAM" id="SSF51101">
    <property type="entry name" value="Mannose-binding lectins"/>
    <property type="match status" value="1"/>
</dbReference>
<dbReference type="SUPFAM" id="SSF56219">
    <property type="entry name" value="DNase I-like"/>
    <property type="match status" value="1"/>
</dbReference>
<dbReference type="GO" id="GO:0004527">
    <property type="term" value="F:exonuclease activity"/>
    <property type="evidence" value="ECO:0007669"/>
    <property type="project" value="UniProtKB-KW"/>
</dbReference>
<reference evidence="3 4" key="2">
    <citation type="submission" date="2015-05" db="EMBL/GenBank/DDBJ databases">
        <title>Distinctive expansion of gene families associated with plant cell wall degradation and secondary metabolism in the genomes of grapevine trunk pathogens.</title>
        <authorList>
            <person name="Lawrence D.P."/>
            <person name="Travadon R."/>
            <person name="Rolshausen P.E."/>
            <person name="Baumgartner K."/>
        </authorList>
    </citation>
    <scope>NUCLEOTIDE SEQUENCE [LARGE SCALE GENOMIC DNA]</scope>
    <source>
        <strain evidence="3">DS831</strain>
    </source>
</reference>
<dbReference type="Gene3D" id="2.100.10.30">
    <property type="entry name" value="Jacalin-like lectin domain"/>
    <property type="match status" value="1"/>
</dbReference>
<dbReference type="EMBL" id="LAQI01000241">
    <property type="protein sequence ID" value="KKY14202.1"/>
    <property type="molecule type" value="Genomic_DNA"/>
</dbReference>
<dbReference type="PANTHER" id="PTHR16320">
    <property type="entry name" value="SPHINGOMYELINASE FAMILY MEMBER"/>
    <property type="match status" value="1"/>
</dbReference>
<protein>
    <submittedName>
        <fullName evidence="3">Putative endonuclease exonuclease phosphatase family protein</fullName>
    </submittedName>
</protein>
<evidence type="ECO:0000313" key="3">
    <source>
        <dbReference type="EMBL" id="KKY14202.1"/>
    </source>
</evidence>
<feature type="chain" id="PRO_5002543309" evidence="1">
    <location>
        <begin position="21"/>
        <end position="443"/>
    </location>
</feature>
<dbReference type="GO" id="GO:0004519">
    <property type="term" value="F:endonuclease activity"/>
    <property type="evidence" value="ECO:0007669"/>
    <property type="project" value="UniProtKB-KW"/>
</dbReference>
<dbReference type="SMART" id="SM00915">
    <property type="entry name" value="Jacalin"/>
    <property type="match status" value="1"/>
</dbReference>
<keyword evidence="1" id="KW-0732">Signal</keyword>